<evidence type="ECO:0000256" key="1">
    <source>
        <dbReference type="SAM" id="Phobius"/>
    </source>
</evidence>
<dbReference type="EMBL" id="SNRW01019350">
    <property type="protein sequence ID" value="KAA6366469.1"/>
    <property type="molecule type" value="Genomic_DNA"/>
</dbReference>
<dbReference type="AlphaFoldDB" id="A0A5J4U7U3"/>
<keyword evidence="2" id="KW-0732">Signal</keyword>
<evidence type="ECO:0000313" key="3">
    <source>
        <dbReference type="EMBL" id="KAA6366469.1"/>
    </source>
</evidence>
<feature type="non-terminal residue" evidence="3">
    <location>
        <position position="460"/>
    </location>
</feature>
<gene>
    <name evidence="3" type="ORF">EZS28_038004</name>
</gene>
<sequence length="460" mass="50838">IHLICIVVASFTIPSLLGEMKEGMESSNGQINTVINQIKNISDVIDKVPLLITDFQELIDSYHMGTVIDAMVSDNSAINRLRTNLILATENLAVVANRTHDSFMVGQDTEITDQIDGLSQYRCNLTAYSLSSSNPYQSINYGWYNTLDCLDNFLEMLQREKISKDIDITKAMNAITAASKQGEKEVKVASKQLFDVISNFSTEVIQLGEDTIKQLIDSSNGIFNALGDHPIGDDQIKSLEDTTKAGREALQIVYNQIEETKLKYKCSGVLEGMSSGTPQYAKRQQIDDLLADFNKKYTTKDLACSELKTKMPSNNQLDWLEKPAASLAFNYSLEKDILIFAADQAKGNPPDNPGPAQQLSDAASAQSNALKAVDIEKMKVNVQTAKDQIAQVNKTLDDAKKPVEETSEQVRTYLGKVNDPLVSIIKQYDDVVVVAKQWVSLASNLLGGFFLFVILLLVLQ</sequence>
<protein>
    <submittedName>
        <fullName evidence="3">Uncharacterized protein</fullName>
    </submittedName>
</protein>
<name>A0A5J4U7U3_9EUKA</name>
<feature type="transmembrane region" description="Helical" evidence="1">
    <location>
        <begin position="438"/>
        <end position="459"/>
    </location>
</feature>
<keyword evidence="1" id="KW-1133">Transmembrane helix</keyword>
<feature type="chain" id="PRO_5023868077" evidence="2">
    <location>
        <begin position="19"/>
        <end position="460"/>
    </location>
</feature>
<feature type="signal peptide" evidence="2">
    <location>
        <begin position="1"/>
        <end position="18"/>
    </location>
</feature>
<reference evidence="3 4" key="1">
    <citation type="submission" date="2019-03" db="EMBL/GenBank/DDBJ databases">
        <title>Single cell metagenomics reveals metabolic interactions within the superorganism composed of flagellate Streblomastix strix and complex community of Bacteroidetes bacteria on its surface.</title>
        <authorList>
            <person name="Treitli S.C."/>
            <person name="Kolisko M."/>
            <person name="Husnik F."/>
            <person name="Keeling P."/>
            <person name="Hampl V."/>
        </authorList>
    </citation>
    <scope>NUCLEOTIDE SEQUENCE [LARGE SCALE GENOMIC DNA]</scope>
    <source>
        <strain evidence="3">ST1C</strain>
    </source>
</reference>
<proteinExistence type="predicted"/>
<organism evidence="3 4">
    <name type="scientific">Streblomastix strix</name>
    <dbReference type="NCBI Taxonomy" id="222440"/>
    <lineage>
        <taxon>Eukaryota</taxon>
        <taxon>Metamonada</taxon>
        <taxon>Preaxostyla</taxon>
        <taxon>Oxymonadida</taxon>
        <taxon>Streblomastigidae</taxon>
        <taxon>Streblomastix</taxon>
    </lineage>
</organism>
<feature type="non-terminal residue" evidence="3">
    <location>
        <position position="1"/>
    </location>
</feature>
<evidence type="ECO:0000313" key="4">
    <source>
        <dbReference type="Proteomes" id="UP000324800"/>
    </source>
</evidence>
<accession>A0A5J4U7U3</accession>
<evidence type="ECO:0000256" key="2">
    <source>
        <dbReference type="SAM" id="SignalP"/>
    </source>
</evidence>
<dbReference type="Proteomes" id="UP000324800">
    <property type="component" value="Unassembled WGS sequence"/>
</dbReference>
<keyword evidence="1" id="KW-0812">Transmembrane</keyword>
<keyword evidence="1" id="KW-0472">Membrane</keyword>
<comment type="caution">
    <text evidence="3">The sequence shown here is derived from an EMBL/GenBank/DDBJ whole genome shotgun (WGS) entry which is preliminary data.</text>
</comment>